<name>A0A6M8FI22_9GAMM</name>
<evidence type="ECO:0000313" key="1">
    <source>
        <dbReference type="EMBL" id="QKE63942.1"/>
    </source>
</evidence>
<dbReference type="KEGG" id="pcam:HNE05_11465"/>
<keyword evidence="2" id="KW-1185">Reference proteome</keyword>
<proteinExistence type="predicted"/>
<dbReference type="AlphaFoldDB" id="A0A6M8FI22"/>
<dbReference type="Proteomes" id="UP000501379">
    <property type="component" value="Chromosome"/>
</dbReference>
<dbReference type="EMBL" id="CP053697">
    <property type="protein sequence ID" value="QKE63942.1"/>
    <property type="molecule type" value="Genomic_DNA"/>
</dbReference>
<organism evidence="1 2">
    <name type="scientific">Aquipseudomonas campi</name>
    <dbReference type="NCBI Taxonomy" id="2731681"/>
    <lineage>
        <taxon>Bacteria</taxon>
        <taxon>Pseudomonadati</taxon>
        <taxon>Pseudomonadota</taxon>
        <taxon>Gammaproteobacteria</taxon>
        <taxon>Pseudomonadales</taxon>
        <taxon>Pseudomonadaceae</taxon>
        <taxon>Aquipseudomonas</taxon>
    </lineage>
</organism>
<sequence>MMLDPDNLQRFIGKRLCYPLGWLPPAALTPLLEQNQLQRHEPPDLLTCAKLIALERDDFFIADSLLGQQAIHLSGLDPGEFESSQTVVSKHSLHFIVPRNHPHATQLIDDFNRGL</sequence>
<evidence type="ECO:0000313" key="2">
    <source>
        <dbReference type="Proteomes" id="UP000501379"/>
    </source>
</evidence>
<dbReference type="RefSeq" id="WP_173208397.1">
    <property type="nucleotide sequence ID" value="NZ_CP053697.2"/>
</dbReference>
<reference evidence="1" key="1">
    <citation type="submission" date="2020-07" db="EMBL/GenBank/DDBJ databases">
        <title>Nitrate ammonifying Pseudomonas campi sp. nov. isolated from German agricultural grassland.</title>
        <authorList>
            <person name="Timsy T."/>
            <person name="Ulrich A."/>
            <person name="Spanner T."/>
            <person name="Foesel B."/>
            <person name="Kolb S."/>
            <person name="Horn M.A."/>
            <person name="Behrendt U."/>
        </authorList>
    </citation>
    <scope>NUCLEOTIDE SEQUENCE</scope>
    <source>
        <strain evidence="1">S1-A32-2</strain>
    </source>
</reference>
<accession>A0A6M8FI22</accession>
<dbReference type="SUPFAM" id="SSF53850">
    <property type="entry name" value="Periplasmic binding protein-like II"/>
    <property type="match status" value="1"/>
</dbReference>
<gene>
    <name evidence="1" type="ORF">HNE05_11465</name>
</gene>
<protein>
    <submittedName>
        <fullName evidence="1">Uncharacterized protein</fullName>
    </submittedName>
</protein>